<dbReference type="InParanoid" id="A0A6P8HNQ5"/>
<keyword evidence="2" id="KW-1133">Transmembrane helix</keyword>
<keyword evidence="4" id="KW-1185">Reference proteome</keyword>
<proteinExistence type="predicted"/>
<gene>
    <name evidence="5" type="primary">LOC116293946</name>
</gene>
<dbReference type="OrthoDB" id="538216at2759"/>
<dbReference type="InterPro" id="IPR045030">
    <property type="entry name" value="LYSM1-4"/>
</dbReference>
<keyword evidence="2" id="KW-0472">Membrane</keyword>
<evidence type="ECO:0000256" key="2">
    <source>
        <dbReference type="SAM" id="Phobius"/>
    </source>
</evidence>
<evidence type="ECO:0000313" key="4">
    <source>
        <dbReference type="Proteomes" id="UP000515163"/>
    </source>
</evidence>
<feature type="transmembrane region" description="Helical" evidence="2">
    <location>
        <begin position="239"/>
        <end position="265"/>
    </location>
</feature>
<keyword evidence="2" id="KW-0812">Transmembrane</keyword>
<dbReference type="InterPro" id="IPR018392">
    <property type="entry name" value="LysM"/>
</dbReference>
<dbReference type="RefSeq" id="XP_031557311.1">
    <property type="nucleotide sequence ID" value="XM_031701451.1"/>
</dbReference>
<dbReference type="PANTHER" id="PTHR20932:SF13">
    <property type="entry name" value="LD36653P"/>
    <property type="match status" value="1"/>
</dbReference>
<protein>
    <submittedName>
        <fullName evidence="5">LysM and putative peptidoglycan-binding domain-containing protein 3-like</fullName>
    </submittedName>
</protein>
<evidence type="ECO:0000259" key="3">
    <source>
        <dbReference type="PROSITE" id="PS51782"/>
    </source>
</evidence>
<feature type="region of interest" description="Disordered" evidence="1">
    <location>
        <begin position="136"/>
        <end position="158"/>
    </location>
</feature>
<dbReference type="InterPro" id="IPR036779">
    <property type="entry name" value="LysM_dom_sf"/>
</dbReference>
<dbReference type="KEGG" id="aten:116293946"/>
<organism evidence="4 5">
    <name type="scientific">Actinia tenebrosa</name>
    <name type="common">Australian red waratah sea anemone</name>
    <dbReference type="NCBI Taxonomy" id="6105"/>
    <lineage>
        <taxon>Eukaryota</taxon>
        <taxon>Metazoa</taxon>
        <taxon>Cnidaria</taxon>
        <taxon>Anthozoa</taxon>
        <taxon>Hexacorallia</taxon>
        <taxon>Actiniaria</taxon>
        <taxon>Actiniidae</taxon>
        <taxon>Actinia</taxon>
    </lineage>
</organism>
<sequence>MSKRTGYSKYSKLKVDKNDHESFGEIQNRSASRVYIFGNDSTEDLSVDDDALELSEVRSRGKGGITSSLTSLDLKKSHIIEKDVKPNDTLQRFALNFGCTMEEIKRANNLYSEQDFHALQKIRIPVQPHGILAQEDEEKKKHKPEPLNLDPSSSGMNGTLVNGYDDDDDECVRKISIRSALDSPNSFLRSMDEDLRMICKGTPLRKANLDEVARTLTVTCIRPLKMQAEKRDLGNVYGIGWKGFVAVVVVVCIVIPAALALMWLWPKIKS</sequence>
<dbReference type="AlphaFoldDB" id="A0A6P8HNQ5"/>
<dbReference type="Gene3D" id="3.10.350.10">
    <property type="entry name" value="LysM domain"/>
    <property type="match status" value="1"/>
</dbReference>
<evidence type="ECO:0000256" key="1">
    <source>
        <dbReference type="SAM" id="MobiDB-lite"/>
    </source>
</evidence>
<dbReference type="SMART" id="SM00257">
    <property type="entry name" value="LysM"/>
    <property type="match status" value="1"/>
</dbReference>
<dbReference type="FunCoup" id="A0A6P8HNQ5">
    <property type="interactions" value="1399"/>
</dbReference>
<evidence type="ECO:0000313" key="5">
    <source>
        <dbReference type="RefSeq" id="XP_031557311.1"/>
    </source>
</evidence>
<accession>A0A6P8HNQ5</accession>
<name>A0A6P8HNQ5_ACTTE</name>
<reference evidence="5" key="1">
    <citation type="submission" date="2025-08" db="UniProtKB">
        <authorList>
            <consortium name="RefSeq"/>
        </authorList>
    </citation>
    <scope>IDENTIFICATION</scope>
    <source>
        <tissue evidence="5">Tentacle</tissue>
    </source>
</reference>
<dbReference type="PROSITE" id="PS51782">
    <property type="entry name" value="LYSM"/>
    <property type="match status" value="1"/>
</dbReference>
<feature type="domain" description="LysM" evidence="3">
    <location>
        <begin position="80"/>
        <end position="124"/>
    </location>
</feature>
<dbReference type="PANTHER" id="PTHR20932">
    <property type="entry name" value="LYSM AND PUTATIVE PEPTIDOGLYCAN-BINDING DOMAIN-CONTAINING PROTEIN"/>
    <property type="match status" value="1"/>
</dbReference>
<dbReference type="GeneID" id="116293946"/>
<dbReference type="Pfam" id="PF01476">
    <property type="entry name" value="LysM"/>
    <property type="match status" value="1"/>
</dbReference>
<dbReference type="CDD" id="cd00118">
    <property type="entry name" value="LysM"/>
    <property type="match status" value="1"/>
</dbReference>
<dbReference type="Proteomes" id="UP000515163">
    <property type="component" value="Unplaced"/>
</dbReference>